<feature type="coiled-coil region" evidence="1">
    <location>
        <begin position="59"/>
        <end position="93"/>
    </location>
</feature>
<gene>
    <name evidence="2" type="ORF">CJ030_MR7G025650</name>
</gene>
<protein>
    <submittedName>
        <fullName evidence="2">Uncharacterized protein</fullName>
    </submittedName>
</protein>
<dbReference type="EMBL" id="RXIC02000025">
    <property type="protein sequence ID" value="KAB1206346.1"/>
    <property type="molecule type" value="Genomic_DNA"/>
</dbReference>
<keyword evidence="1" id="KW-0175">Coiled coil</keyword>
<dbReference type="AlphaFoldDB" id="A0A6A1V249"/>
<accession>A0A6A1V249</accession>
<reference evidence="2 3" key="1">
    <citation type="journal article" date="2019" name="Plant Biotechnol. J.">
        <title>The red bayberry genome and genetic basis of sex determination.</title>
        <authorList>
            <person name="Jia H.M."/>
            <person name="Jia H.J."/>
            <person name="Cai Q.L."/>
            <person name="Wang Y."/>
            <person name="Zhao H.B."/>
            <person name="Yang W.F."/>
            <person name="Wang G.Y."/>
            <person name="Li Y.H."/>
            <person name="Zhan D.L."/>
            <person name="Shen Y.T."/>
            <person name="Niu Q.F."/>
            <person name="Chang L."/>
            <person name="Qiu J."/>
            <person name="Zhao L."/>
            <person name="Xie H.B."/>
            <person name="Fu W.Y."/>
            <person name="Jin J."/>
            <person name="Li X.W."/>
            <person name="Jiao Y."/>
            <person name="Zhou C.C."/>
            <person name="Tu T."/>
            <person name="Chai C.Y."/>
            <person name="Gao J.L."/>
            <person name="Fan L.J."/>
            <person name="van de Weg E."/>
            <person name="Wang J.Y."/>
            <person name="Gao Z.S."/>
        </authorList>
    </citation>
    <scope>NUCLEOTIDE SEQUENCE [LARGE SCALE GENOMIC DNA]</scope>
    <source>
        <tissue evidence="2">Leaves</tissue>
    </source>
</reference>
<sequence>MVFGPWKEREKFMNGWMPFQRQCDLEGKTYAEIEVYFEILGTKLGYVWGLGCTVKPLPLSSLTTQSSGLQHQLAKARDERETMRAAREKQLQEFAKKRA</sequence>
<dbReference type="OrthoDB" id="1921870at2759"/>
<comment type="caution">
    <text evidence="2">The sequence shown here is derived from an EMBL/GenBank/DDBJ whole genome shotgun (WGS) entry which is preliminary data.</text>
</comment>
<evidence type="ECO:0000313" key="3">
    <source>
        <dbReference type="Proteomes" id="UP000516437"/>
    </source>
</evidence>
<proteinExistence type="predicted"/>
<organism evidence="2 3">
    <name type="scientific">Morella rubra</name>
    <name type="common">Chinese bayberry</name>
    <dbReference type="NCBI Taxonomy" id="262757"/>
    <lineage>
        <taxon>Eukaryota</taxon>
        <taxon>Viridiplantae</taxon>
        <taxon>Streptophyta</taxon>
        <taxon>Embryophyta</taxon>
        <taxon>Tracheophyta</taxon>
        <taxon>Spermatophyta</taxon>
        <taxon>Magnoliopsida</taxon>
        <taxon>eudicotyledons</taxon>
        <taxon>Gunneridae</taxon>
        <taxon>Pentapetalae</taxon>
        <taxon>rosids</taxon>
        <taxon>fabids</taxon>
        <taxon>Fagales</taxon>
        <taxon>Myricaceae</taxon>
        <taxon>Morella</taxon>
    </lineage>
</organism>
<keyword evidence="3" id="KW-1185">Reference proteome</keyword>
<dbReference type="Proteomes" id="UP000516437">
    <property type="component" value="Chromosome 7"/>
</dbReference>
<evidence type="ECO:0000256" key="1">
    <source>
        <dbReference type="SAM" id="Coils"/>
    </source>
</evidence>
<name>A0A6A1V249_9ROSI</name>
<evidence type="ECO:0000313" key="2">
    <source>
        <dbReference type="EMBL" id="KAB1206346.1"/>
    </source>
</evidence>